<evidence type="ECO:0000313" key="1">
    <source>
        <dbReference type="EMBL" id="AMO96626.1"/>
    </source>
</evidence>
<accession>A0A127PFP0</accession>
<reference evidence="1 2" key="1">
    <citation type="submission" date="2015-11" db="EMBL/GenBank/DDBJ databases">
        <title>Exploring the genomic traits of fungus-feeding bacterial genus Collimonas.</title>
        <authorList>
            <person name="Song C."/>
            <person name="Schmidt R."/>
            <person name="de Jager V."/>
            <person name="Krzyzanowska D."/>
            <person name="Jongedijk E."/>
            <person name="Cankar K."/>
            <person name="Beekwilder J."/>
            <person name="van Veen A."/>
            <person name="de Boer W."/>
            <person name="van Veen J.A."/>
            <person name="Garbeva P."/>
        </authorList>
    </citation>
    <scope>NUCLEOTIDE SEQUENCE [LARGE SCALE GENOMIC DNA]</scope>
    <source>
        <strain evidence="1 2">Ter6</strain>
    </source>
</reference>
<gene>
    <name evidence="1" type="ORF">CFter6_4011</name>
</gene>
<dbReference type="PATRIC" id="fig|158899.10.peg.3979"/>
<dbReference type="AlphaFoldDB" id="A0A127PFP0"/>
<proteinExistence type="predicted"/>
<sequence length="52" mass="5978">MVILALPNFWKSCTIGLDFNNPLLKNMSFARAYFFFYFSYSSPTAVKSGKRS</sequence>
<protein>
    <submittedName>
        <fullName evidence="1">Uncharacterized protein</fullName>
    </submittedName>
</protein>
<dbReference type="EMBL" id="CP013232">
    <property type="protein sequence ID" value="AMO96626.1"/>
    <property type="molecule type" value="Genomic_DNA"/>
</dbReference>
<name>A0A127PFP0_9BURK</name>
<organism evidence="1">
    <name type="scientific">Collimonas fungivorans</name>
    <dbReference type="NCBI Taxonomy" id="158899"/>
    <lineage>
        <taxon>Bacteria</taxon>
        <taxon>Pseudomonadati</taxon>
        <taxon>Pseudomonadota</taxon>
        <taxon>Betaproteobacteria</taxon>
        <taxon>Burkholderiales</taxon>
        <taxon>Oxalobacteraceae</taxon>
        <taxon>Collimonas</taxon>
    </lineage>
</organism>
<dbReference type="Proteomes" id="UP000072421">
    <property type="component" value="Chromosome"/>
</dbReference>
<evidence type="ECO:0000313" key="2">
    <source>
        <dbReference type="Proteomes" id="UP000072421"/>
    </source>
</evidence>